<dbReference type="Proteomes" id="UP000703269">
    <property type="component" value="Unassembled WGS sequence"/>
</dbReference>
<evidence type="ECO:0000256" key="3">
    <source>
        <dbReference type="ARBA" id="ARBA00006922"/>
    </source>
</evidence>
<keyword evidence="8" id="KW-0539">Nucleus</keyword>
<keyword evidence="6" id="KW-0805">Transcription regulation</keyword>
<organism evidence="10 11">
    <name type="scientific">Phanerochaete sordida</name>
    <dbReference type="NCBI Taxonomy" id="48140"/>
    <lineage>
        <taxon>Eukaryota</taxon>
        <taxon>Fungi</taxon>
        <taxon>Dikarya</taxon>
        <taxon>Basidiomycota</taxon>
        <taxon>Agaricomycotina</taxon>
        <taxon>Agaricomycetes</taxon>
        <taxon>Polyporales</taxon>
        <taxon>Phanerochaetaceae</taxon>
        <taxon>Phanerochaete</taxon>
    </lineage>
</organism>
<dbReference type="AlphaFoldDB" id="A0A9P3GIV3"/>
<feature type="compositionally biased region" description="Polar residues" evidence="9">
    <location>
        <begin position="95"/>
        <end position="109"/>
    </location>
</feature>
<keyword evidence="7" id="KW-0804">Transcription</keyword>
<sequence>MADAAAYVSAAAEHRRKKSAMDKARANYLCSQLRLRLQYAKLKVDHGWQRQNLNEVENLYFRHSQRRRLVEASSLYSASSSSLGSTPTLPYPTSARPQDSESAVSTQHPSDLPISGAGTQPNKHSNATAVPDSSQVSPSPRGSASPDDSSTPPAGDVRAGLDSARKSTDQGSPEPPQDASADGSAPPMGALSPAKAASPYYPSAYYDSAAYAPHPYAHYPARVLQYTPTPPGYAAYSSSTYSASGYSPQQYLSKAYVSSSPFPLNAPASPSLSATAFGGTSQALTYDSFWSTHASWNVHPPPHGHAPPPPPLAAVASGVPVPVSPVGGGPQNAS</sequence>
<protein>
    <submittedName>
        <fullName evidence="10">Uncharacterized protein</fullName>
    </submittedName>
</protein>
<feature type="compositionally biased region" description="Pro residues" evidence="9">
    <location>
        <begin position="299"/>
        <end position="312"/>
    </location>
</feature>
<keyword evidence="5" id="KW-0678">Repressor</keyword>
<evidence type="ECO:0000256" key="9">
    <source>
        <dbReference type="SAM" id="MobiDB-lite"/>
    </source>
</evidence>
<dbReference type="EMBL" id="BPQB01000058">
    <property type="protein sequence ID" value="GJE96367.1"/>
    <property type="molecule type" value="Genomic_DNA"/>
</dbReference>
<proteinExistence type="inferred from homology"/>
<evidence type="ECO:0000256" key="6">
    <source>
        <dbReference type="ARBA" id="ARBA00023015"/>
    </source>
</evidence>
<evidence type="ECO:0000256" key="2">
    <source>
        <dbReference type="ARBA" id="ARBA00004496"/>
    </source>
</evidence>
<dbReference type="GO" id="GO:0005634">
    <property type="term" value="C:nucleus"/>
    <property type="evidence" value="ECO:0007669"/>
    <property type="project" value="UniProtKB-SubCell"/>
</dbReference>
<dbReference type="OrthoDB" id="2359117at2759"/>
<dbReference type="GO" id="GO:0005737">
    <property type="term" value="C:cytoplasm"/>
    <property type="evidence" value="ECO:0007669"/>
    <property type="project" value="UniProtKB-SubCell"/>
</dbReference>
<evidence type="ECO:0000313" key="11">
    <source>
        <dbReference type="Proteomes" id="UP000703269"/>
    </source>
</evidence>
<evidence type="ECO:0000256" key="8">
    <source>
        <dbReference type="ARBA" id="ARBA00023242"/>
    </source>
</evidence>
<comment type="caution">
    <text evidence="10">The sequence shown here is derived from an EMBL/GenBank/DDBJ whole genome shotgun (WGS) entry which is preliminary data.</text>
</comment>
<evidence type="ECO:0000256" key="7">
    <source>
        <dbReference type="ARBA" id="ARBA00023163"/>
    </source>
</evidence>
<feature type="compositionally biased region" description="Low complexity" evidence="9">
    <location>
        <begin position="76"/>
        <end position="94"/>
    </location>
</feature>
<dbReference type="Pfam" id="PF08528">
    <property type="entry name" value="Whi5"/>
    <property type="match status" value="1"/>
</dbReference>
<comment type="subcellular location">
    <subcellularLocation>
        <location evidence="2">Cytoplasm</location>
    </subcellularLocation>
    <subcellularLocation>
        <location evidence="1">Nucleus</location>
    </subcellularLocation>
</comment>
<evidence type="ECO:0000256" key="5">
    <source>
        <dbReference type="ARBA" id="ARBA00022491"/>
    </source>
</evidence>
<keyword evidence="4" id="KW-0963">Cytoplasm</keyword>
<evidence type="ECO:0000256" key="4">
    <source>
        <dbReference type="ARBA" id="ARBA00022490"/>
    </source>
</evidence>
<accession>A0A9P3GIV3</accession>
<comment type="similarity">
    <text evidence="3">Belongs to the WHI5/NRM1 family.</text>
</comment>
<gene>
    <name evidence="10" type="ORF">PsYK624_125620</name>
</gene>
<feature type="compositionally biased region" description="Low complexity" evidence="9">
    <location>
        <begin position="142"/>
        <end position="156"/>
    </location>
</feature>
<keyword evidence="11" id="KW-1185">Reference proteome</keyword>
<name>A0A9P3GIV3_9APHY</name>
<feature type="region of interest" description="Disordered" evidence="9">
    <location>
        <begin position="76"/>
        <end position="193"/>
    </location>
</feature>
<feature type="compositionally biased region" description="Low complexity" evidence="9">
    <location>
        <begin position="313"/>
        <end position="325"/>
    </location>
</feature>
<reference evidence="10 11" key="1">
    <citation type="submission" date="2021-08" db="EMBL/GenBank/DDBJ databases">
        <title>Draft Genome Sequence of Phanerochaete sordida strain YK-624.</title>
        <authorList>
            <person name="Mori T."/>
            <person name="Dohra H."/>
            <person name="Suzuki T."/>
            <person name="Kawagishi H."/>
            <person name="Hirai H."/>
        </authorList>
    </citation>
    <scope>NUCLEOTIDE SEQUENCE [LARGE SCALE GENOMIC DNA]</scope>
    <source>
        <strain evidence="10 11">YK-624</strain>
    </source>
</reference>
<feature type="compositionally biased region" description="Polar residues" evidence="9">
    <location>
        <begin position="117"/>
        <end position="140"/>
    </location>
</feature>
<feature type="region of interest" description="Disordered" evidence="9">
    <location>
        <begin position="299"/>
        <end position="334"/>
    </location>
</feature>
<dbReference type="InterPro" id="IPR013734">
    <property type="entry name" value="TF_Nrm1/Whi5"/>
</dbReference>
<evidence type="ECO:0000256" key="1">
    <source>
        <dbReference type="ARBA" id="ARBA00004123"/>
    </source>
</evidence>
<evidence type="ECO:0000313" key="10">
    <source>
        <dbReference type="EMBL" id="GJE96367.1"/>
    </source>
</evidence>